<accession>A0A5P8PRD5</accession>
<sequence length="97" mass="11345">MNENLEVIVCKLKPDWVLYDTSHACDYNVIPNNELDKTYTLKGHTDVWDDIFLKDKHTSPFIHKEDGRPIACFSLNHFDIILRKHYVKEIPNSTGTK</sequence>
<dbReference type="EMBL" id="MN584918">
    <property type="protein sequence ID" value="QFR59860.1"/>
    <property type="molecule type" value="Genomic_DNA"/>
</dbReference>
<gene>
    <name evidence="1" type="ORF">VOWphi5012_076</name>
</gene>
<keyword evidence="2" id="KW-1185">Reference proteome</keyword>
<name>A0A5P8PRD5_9CAUD</name>
<dbReference type="Proteomes" id="UP000325783">
    <property type="component" value="Segment"/>
</dbReference>
<evidence type="ECO:0000313" key="1">
    <source>
        <dbReference type="EMBL" id="QFR59860.1"/>
    </source>
</evidence>
<reference evidence="1 2" key="1">
    <citation type="submission" date="2019-10" db="EMBL/GenBank/DDBJ databases">
        <authorList>
            <person name="Lin L.C."/>
        </authorList>
    </citation>
    <scope>NUCLEOTIDE SEQUENCE [LARGE SCALE GENOMIC DNA]</scope>
</reference>
<proteinExistence type="predicted"/>
<organism evidence="1 2">
    <name type="scientific">Vibrio phage phi50-12</name>
    <dbReference type="NCBI Taxonomy" id="2654972"/>
    <lineage>
        <taxon>Viruses</taxon>
        <taxon>Duplodnaviria</taxon>
        <taxon>Heunggongvirae</taxon>
        <taxon>Uroviricota</taxon>
        <taxon>Caudoviricetes</taxon>
        <taxon>Schitoviridae</taxon>
        <taxon>Penintadodekavirus</taxon>
        <taxon>Penintadodekavirus 5012</taxon>
    </lineage>
</organism>
<protein>
    <submittedName>
        <fullName evidence="1">Uncharacterized protein</fullName>
    </submittedName>
</protein>
<evidence type="ECO:0000313" key="2">
    <source>
        <dbReference type="Proteomes" id="UP000325783"/>
    </source>
</evidence>